<evidence type="ECO:0000313" key="4">
    <source>
        <dbReference type="EMBL" id="KAG2991282.1"/>
    </source>
</evidence>
<name>A0A8T1E7A6_9STRA</name>
<dbReference type="Proteomes" id="UP000736787">
    <property type="component" value="Unassembled WGS sequence"/>
</dbReference>
<comment type="caution">
    <text evidence="3">The sequence shown here is derived from an EMBL/GenBank/DDBJ whole genome shotgun (WGS) entry which is preliminary data.</text>
</comment>
<protein>
    <submittedName>
        <fullName evidence="3">Uncharacterized protein</fullName>
    </submittedName>
</protein>
<accession>A0A8T1E7A6</accession>
<dbReference type="AlphaFoldDB" id="A0A8T1E7A6"/>
<proteinExistence type="predicted"/>
<gene>
    <name evidence="1" type="ORF">PC113_g6025</name>
    <name evidence="2" type="ORF">PC115_g4607</name>
    <name evidence="3" type="ORF">PC117_g5293</name>
    <name evidence="4" type="ORF">PC118_g5171</name>
</gene>
<dbReference type="EMBL" id="RCML01000104">
    <property type="protein sequence ID" value="KAG2991282.1"/>
    <property type="molecule type" value="Genomic_DNA"/>
</dbReference>
<sequence length="92" mass="10402">MPCVFDSTPSNHIQHTFNDNNRGSRFRRPACLNRHIVINRALGALRLSVEGDKEFSSLTPQASSQFTIGRRRSTLLPTSRRPRTFSCCSNLP</sequence>
<organism evidence="3 5">
    <name type="scientific">Phytophthora cactorum</name>
    <dbReference type="NCBI Taxonomy" id="29920"/>
    <lineage>
        <taxon>Eukaryota</taxon>
        <taxon>Sar</taxon>
        <taxon>Stramenopiles</taxon>
        <taxon>Oomycota</taxon>
        <taxon>Peronosporomycetes</taxon>
        <taxon>Peronosporales</taxon>
        <taxon>Peronosporaceae</taxon>
        <taxon>Phytophthora</taxon>
    </lineage>
</organism>
<reference evidence="3" key="1">
    <citation type="submission" date="2018-10" db="EMBL/GenBank/DDBJ databases">
        <title>Effector identification in a new, highly contiguous assembly of the strawberry crown rot pathogen Phytophthora cactorum.</title>
        <authorList>
            <person name="Armitage A.D."/>
            <person name="Nellist C.F."/>
            <person name="Bates H."/>
            <person name="Vickerstaff R.J."/>
            <person name="Harrison R.J."/>
        </authorList>
    </citation>
    <scope>NUCLEOTIDE SEQUENCE</scope>
    <source>
        <strain evidence="1">15-7</strain>
        <strain evidence="2">4032</strain>
        <strain evidence="3">4040</strain>
        <strain evidence="4">P415</strain>
    </source>
</reference>
<evidence type="ECO:0000313" key="2">
    <source>
        <dbReference type="EMBL" id="KAG2936438.1"/>
    </source>
</evidence>
<dbReference type="EMBL" id="RCMI01000089">
    <property type="protein sequence ID" value="KAG2936438.1"/>
    <property type="molecule type" value="Genomic_DNA"/>
</dbReference>
<dbReference type="EMBL" id="RCMG01000120">
    <property type="protein sequence ID" value="KAG2862730.1"/>
    <property type="molecule type" value="Genomic_DNA"/>
</dbReference>
<evidence type="ECO:0000313" key="3">
    <source>
        <dbReference type="EMBL" id="KAG2949357.1"/>
    </source>
</evidence>
<dbReference type="Proteomes" id="UP000735874">
    <property type="component" value="Unassembled WGS sequence"/>
</dbReference>
<dbReference type="Proteomes" id="UP000697107">
    <property type="component" value="Unassembled WGS sequence"/>
</dbReference>
<dbReference type="Proteomes" id="UP000774804">
    <property type="component" value="Unassembled WGS sequence"/>
</dbReference>
<evidence type="ECO:0000313" key="1">
    <source>
        <dbReference type="EMBL" id="KAG2862730.1"/>
    </source>
</evidence>
<dbReference type="EMBL" id="RCMK01000092">
    <property type="protein sequence ID" value="KAG2949357.1"/>
    <property type="molecule type" value="Genomic_DNA"/>
</dbReference>
<evidence type="ECO:0000313" key="5">
    <source>
        <dbReference type="Proteomes" id="UP000736787"/>
    </source>
</evidence>